<proteinExistence type="predicted"/>
<dbReference type="EMBL" id="CP001016">
    <property type="protein sequence ID" value="ACB94563.1"/>
    <property type="molecule type" value="Genomic_DNA"/>
</dbReference>
<dbReference type="GO" id="GO:0016740">
    <property type="term" value="F:transferase activity"/>
    <property type="evidence" value="ECO:0007669"/>
    <property type="project" value="UniProtKB-KW"/>
</dbReference>
<evidence type="ECO:0000259" key="1">
    <source>
        <dbReference type="Pfam" id="PF00535"/>
    </source>
</evidence>
<dbReference type="Gene3D" id="3.90.550.10">
    <property type="entry name" value="Spore Coat Polysaccharide Biosynthesis Protein SpsA, Chain A"/>
    <property type="match status" value="1"/>
</dbReference>
<dbReference type="eggNOG" id="COG1216">
    <property type="taxonomic scope" value="Bacteria"/>
</dbReference>
<feature type="domain" description="Glycosyltransferase 2-like" evidence="1">
    <location>
        <begin position="406"/>
        <end position="521"/>
    </location>
</feature>
<dbReference type="Pfam" id="PF00535">
    <property type="entry name" value="Glycos_transf_2"/>
    <property type="match status" value="1"/>
</dbReference>
<dbReference type="InterPro" id="IPR029044">
    <property type="entry name" value="Nucleotide-diphossugar_trans"/>
</dbReference>
<reference evidence="3" key="1">
    <citation type="submission" date="2008-03" db="EMBL/GenBank/DDBJ databases">
        <title>Complete sequence of chromosome of Beijerinckia indica subsp. indica ATCC 9039.</title>
        <authorList>
            <consortium name="US DOE Joint Genome Institute"/>
            <person name="Copeland A."/>
            <person name="Lucas S."/>
            <person name="Lapidus A."/>
            <person name="Glavina del Rio T."/>
            <person name="Dalin E."/>
            <person name="Tice H."/>
            <person name="Bruce D."/>
            <person name="Goodwin L."/>
            <person name="Pitluck S."/>
            <person name="LaButti K."/>
            <person name="Schmutz J."/>
            <person name="Larimer F."/>
            <person name="Land M."/>
            <person name="Hauser L."/>
            <person name="Kyrpides N."/>
            <person name="Mikhailova N."/>
            <person name="Dunfield P.F."/>
            <person name="Dedysh S.N."/>
            <person name="Liesack W."/>
            <person name="Saw J.H."/>
            <person name="Alam M."/>
            <person name="Chen Y."/>
            <person name="Murrell J.C."/>
            <person name="Richardson P."/>
        </authorList>
    </citation>
    <scope>NUCLEOTIDE SEQUENCE [LARGE SCALE GENOMIC DNA]</scope>
    <source>
        <strain evidence="3">ATCC 9039 / DSM 1715 / NCIMB 8712</strain>
    </source>
</reference>
<dbReference type="SUPFAM" id="SSF53448">
    <property type="entry name" value="Nucleotide-diphospho-sugar transferases"/>
    <property type="match status" value="1"/>
</dbReference>
<evidence type="ECO:0000313" key="2">
    <source>
        <dbReference type="EMBL" id="ACB94563.1"/>
    </source>
</evidence>
<organism evidence="2 3">
    <name type="scientific">Beijerinckia indica subsp. indica (strain ATCC 9039 / DSM 1715 / NCIMB 8712)</name>
    <dbReference type="NCBI Taxonomy" id="395963"/>
    <lineage>
        <taxon>Bacteria</taxon>
        <taxon>Pseudomonadati</taxon>
        <taxon>Pseudomonadota</taxon>
        <taxon>Alphaproteobacteria</taxon>
        <taxon>Hyphomicrobiales</taxon>
        <taxon>Beijerinckiaceae</taxon>
        <taxon>Beijerinckia</taxon>
    </lineage>
</organism>
<reference evidence="2 3" key="2">
    <citation type="journal article" date="2010" name="J. Bacteriol.">
        <title>Complete genome sequence of Beijerinckia indica subsp. indica.</title>
        <authorList>
            <person name="Tamas I."/>
            <person name="Dedysh S.N."/>
            <person name="Liesack W."/>
            <person name="Stott M.B."/>
            <person name="Alam M."/>
            <person name="Murrell J.C."/>
            <person name="Dunfield P.F."/>
        </authorList>
    </citation>
    <scope>NUCLEOTIDE SEQUENCE [LARGE SCALE GENOMIC DNA]</scope>
    <source>
        <strain evidence="3">ATCC 9039 / DSM 1715 / NCIMB 8712</strain>
    </source>
</reference>
<evidence type="ECO:0000313" key="3">
    <source>
        <dbReference type="Proteomes" id="UP000001695"/>
    </source>
</evidence>
<dbReference type="Proteomes" id="UP000001695">
    <property type="component" value="Chromosome"/>
</dbReference>
<dbReference type="AlphaFoldDB" id="B2IHP2"/>
<dbReference type="KEGG" id="bid:Bind_0914"/>
<dbReference type="HOGENOM" id="CLU_005003_5_0_5"/>
<dbReference type="STRING" id="395963.Bind_0914"/>
<dbReference type="InterPro" id="IPR001173">
    <property type="entry name" value="Glyco_trans_2-like"/>
</dbReference>
<name>B2IHP2_BEII9</name>
<keyword evidence="3" id="KW-1185">Reference proteome</keyword>
<accession>B2IHP2</accession>
<dbReference type="PANTHER" id="PTHR43179:SF7">
    <property type="entry name" value="RHAMNOSYLTRANSFERASE WBBL"/>
    <property type="match status" value="1"/>
</dbReference>
<dbReference type="PANTHER" id="PTHR43179">
    <property type="entry name" value="RHAMNOSYLTRANSFERASE WBBL"/>
    <property type="match status" value="1"/>
</dbReference>
<gene>
    <name evidence="2" type="ordered locus">Bind_0914</name>
</gene>
<keyword evidence="2" id="KW-0808">Transferase</keyword>
<protein>
    <submittedName>
        <fullName evidence="2">Glycosyl transferase family 2</fullName>
    </submittedName>
</protein>
<sequence>MGGFVEKQSLRFSLAPERDVTAGEDGFVALSAQPWLIIEAWGAFAPGAFVEIIYTASLWDVPVRPVFRFRSGSGSYTDQIAPGPVAGKGVWRGFVPADCTAISVSPTNRPGRFDFAILSLRRVSTSEMARLAFVRDRNRTRAALLRLLQGKRREAARLLEQAVAGVPLADSLAWVAERTRPTDLTAIDRPRSDWHQGPWIHILLSGQGAGKQALKITIEALQAQIYPRWTLILPTEELAADARAFCDDEHVRYQPAGTIAEYVMGLPGTDLVAEVDAGDRWRAWGLACLAEAAMRYPEKTLFYGDEETVVGRILLKPGWSPDFFQAGAFLGKAFAVRIEAVKSDGAAPAASVLSAARLAALPPGEVLPLHRVLLKRREGGPNAGMVTPPVSPSPSRSSEINPSAMIILPIRDGAEKLGRSIASIYERTRFDNYSILIVDDDSVEEDTKHLFKLIKNDRLISVLHNPGGVGLGALCNAATARRRADMIVFLDNGVEILSEDWLDRLLALAMRSEIGAVGVRMLDSRGAILPSAFVLGSGDDGGEPRSDIIVADSPEAELWRERDSLLHEVAAVGGGCLAIARRKFLLLGGFAAEPVLPPSLLDQDLCLRLAAHGQRSCIEPSVRLRRDAPRPSAGEAGAEWFAQQWFDRLRDDPCFHPGFALRSGALSLG</sequence>